<proteinExistence type="predicted"/>
<dbReference type="Proteomes" id="UP000321303">
    <property type="component" value="Unassembled WGS sequence"/>
</dbReference>
<evidence type="ECO:0000313" key="2">
    <source>
        <dbReference type="EMBL" id="GEN29743.1"/>
    </source>
</evidence>
<comment type="caution">
    <text evidence="2">The sequence shown here is derived from an EMBL/GenBank/DDBJ whole genome shotgun (WGS) entry which is preliminary data.</text>
</comment>
<dbReference type="AlphaFoldDB" id="A0A511UWB2"/>
<feature type="region of interest" description="Disordered" evidence="1">
    <location>
        <begin position="54"/>
        <end position="76"/>
    </location>
</feature>
<name>A0A511UWB2_9GAMM</name>
<accession>A0A511UWB2</accession>
<protein>
    <submittedName>
        <fullName evidence="2">Uncharacterized protein</fullName>
    </submittedName>
</protein>
<dbReference type="EMBL" id="BJXV01000037">
    <property type="protein sequence ID" value="GEN29743.1"/>
    <property type="molecule type" value="Genomic_DNA"/>
</dbReference>
<keyword evidence="3" id="KW-1185">Reference proteome</keyword>
<reference evidence="2 3" key="1">
    <citation type="submission" date="2019-07" db="EMBL/GenBank/DDBJ databases">
        <title>Whole genome shotgun sequence of Halomonas variabilis NBRC 102410.</title>
        <authorList>
            <person name="Hosoyama A."/>
            <person name="Uohara A."/>
            <person name="Ohji S."/>
            <person name="Ichikawa N."/>
        </authorList>
    </citation>
    <scope>NUCLEOTIDE SEQUENCE [LARGE SCALE GENOMIC DNA]</scope>
    <source>
        <strain evidence="2 3">NBRC 102410</strain>
    </source>
</reference>
<evidence type="ECO:0000313" key="3">
    <source>
        <dbReference type="Proteomes" id="UP000321303"/>
    </source>
</evidence>
<organism evidence="2 3">
    <name type="scientific">Halovibrio variabilis</name>
    <dbReference type="NCBI Taxonomy" id="31910"/>
    <lineage>
        <taxon>Bacteria</taxon>
        <taxon>Pseudomonadati</taxon>
        <taxon>Pseudomonadota</taxon>
        <taxon>Gammaproteobacteria</taxon>
        <taxon>Oceanospirillales</taxon>
        <taxon>Halomonadaceae</taxon>
        <taxon>Halovibrio</taxon>
    </lineage>
</organism>
<sequence>MFKAKKPKGSSSGVASNVNESLTSVSCGTKKLLLAALELGGSWLETARFFDQLPSGVDGEREQGTEFSKPAGSRCT</sequence>
<gene>
    <name evidence="2" type="ORF">HVA01_33890</name>
</gene>
<evidence type="ECO:0000256" key="1">
    <source>
        <dbReference type="SAM" id="MobiDB-lite"/>
    </source>
</evidence>